<dbReference type="Proteomes" id="UP001062846">
    <property type="component" value="Chromosome 6"/>
</dbReference>
<protein>
    <submittedName>
        <fullName evidence="1">Uncharacterized protein</fullName>
    </submittedName>
</protein>
<evidence type="ECO:0000313" key="1">
    <source>
        <dbReference type="EMBL" id="KAI8552372.1"/>
    </source>
</evidence>
<reference evidence="1" key="1">
    <citation type="submission" date="2022-02" db="EMBL/GenBank/DDBJ databases">
        <title>Plant Genome Project.</title>
        <authorList>
            <person name="Zhang R.-G."/>
        </authorList>
    </citation>
    <scope>NUCLEOTIDE SEQUENCE</scope>
    <source>
        <strain evidence="1">AT1</strain>
    </source>
</reference>
<sequence>MVVNSEDQAYDLYNRYALGTGFSIRRDKYIYKSGTKEIKGRVFVCSKEGKSENLLPYEQRKTHRLDTRTECKASITFDVSDDMWVVSKFIPNHTHPLVPPEQRRFLRSGRKITESSKDLIHSMTSVGISPSRVYAYMSKEVGGVKNMVFTKRDCHNLVQTQRANMIGPGDALSLINYFKSKLVESPLFFHHEQLDDEGRLTNVFWTDGLSRFDYDCFGDVVIFDTTYRTNKYNMICAPFVGVNHHWKNIYFGCAFLQDETTSTFVWLFETFLEAMGSKAPKTIFTDQDHAMANAVKQVFPNTCHRLCTWHISKNATQHIAHLYAQKGFKDKFIYLMKYCESEEEFESTWKEMINEWGISENTWLKKLYELRQKWSPAFSHDTFSANIRSTQRSESTNNVFHQISGKTMTFIEFVHHYDDNITNMREEENEDDYNSSRGKPLLFLPQHEILKHASEWYTTRIFNMFQDEFKNCLMYKVVESTRIGTQNMYKLRRRGSNREHVVQFNPFELTVLCDCFKFESMGLLCRHALFVLNSIAEVDKIPERYILKRWTKGAKKGVAVEGKPSQNSEKSSRNLRLSNLMRRAFRVLSLGAENDEKERVAYKYLDLAEEEMHNLDKIKNMRDSCALQQIDEDNELTGSAGGIRVLDPTPKWPKGATYGRQKGPLEKRRRKNSKETGGFHAVGGPTMSYFNNQMHSEIARCVPFLVLDKEKKMMLFPLLFLHKEAPSPHNSTAWVEIPHASAKIAFSFAKWVHVGCEVASDLVRLHIYGEIAGEMPLSSSAVNDSNLNGLRSISLAGTDGDDDRFEGYIHSFEVLPNTSSIKAHFVKNPPLQLSVDDSSASEIEEDEDGVWSIVGGKASCRRNFSLDVTLRDAFGEPINKEMEVCVVGIYETSGTIFTEKSKADSKFKDREAVVGDGGVVGEADEGLSLGSYLLSQLTVGSVVGEDGCSRIVSDLIFFSCFSFHLNVTIGFSALGLRFQKWGVILSLRHSFSPIRCISRNRSTQISSVKWKRSNSSGLGEGSSELLYNIVHEAKLSPSSKRVKLGQENSFATCKANLTMDRADDECNSRAWTANEDFNAYGSSLERRPPKNHEEMDNSPSDSESIEARNSNFKSTSSNRSPVSDTAIFKYCLGGLNERALLLKEVATAASEKELADFARQVSLYLGCSHHGSLSLSLSLSLSNTHISDSLLARILLQHHMDLEILRRIAGCQEFVARENFEKMWCWLYPVAFTLSGVWVNAMWNSASPKWIEGFITKEEAESSLQGPGVLPDPGAFVLWFPTSRSWPHPDAANLVATYIGSDYNIHHKILSLDFIFSSGEKEMSSRPLQDMLLAEPELSRLGRIIRSH</sequence>
<dbReference type="EMBL" id="CM046393">
    <property type="protein sequence ID" value="KAI8552372.1"/>
    <property type="molecule type" value="Genomic_DNA"/>
</dbReference>
<proteinExistence type="predicted"/>
<evidence type="ECO:0000313" key="2">
    <source>
        <dbReference type="Proteomes" id="UP001062846"/>
    </source>
</evidence>
<gene>
    <name evidence="1" type="ORF">RHMOL_Rhmol06G0261700</name>
</gene>
<name>A0ACC0NIE8_RHOML</name>
<accession>A0ACC0NIE8</accession>
<comment type="caution">
    <text evidence="1">The sequence shown here is derived from an EMBL/GenBank/DDBJ whole genome shotgun (WGS) entry which is preliminary data.</text>
</comment>
<keyword evidence="2" id="KW-1185">Reference proteome</keyword>
<organism evidence="1 2">
    <name type="scientific">Rhododendron molle</name>
    <name type="common">Chinese azalea</name>
    <name type="synonym">Azalea mollis</name>
    <dbReference type="NCBI Taxonomy" id="49168"/>
    <lineage>
        <taxon>Eukaryota</taxon>
        <taxon>Viridiplantae</taxon>
        <taxon>Streptophyta</taxon>
        <taxon>Embryophyta</taxon>
        <taxon>Tracheophyta</taxon>
        <taxon>Spermatophyta</taxon>
        <taxon>Magnoliopsida</taxon>
        <taxon>eudicotyledons</taxon>
        <taxon>Gunneridae</taxon>
        <taxon>Pentapetalae</taxon>
        <taxon>asterids</taxon>
        <taxon>Ericales</taxon>
        <taxon>Ericaceae</taxon>
        <taxon>Ericoideae</taxon>
        <taxon>Rhodoreae</taxon>
        <taxon>Rhododendron</taxon>
    </lineage>
</organism>